<dbReference type="Pfam" id="PF10988">
    <property type="entry name" value="DUF2807"/>
    <property type="match status" value="1"/>
</dbReference>
<evidence type="ECO:0000259" key="2">
    <source>
        <dbReference type="Pfam" id="PF10988"/>
    </source>
</evidence>
<evidence type="ECO:0000313" key="3">
    <source>
        <dbReference type="EMBL" id="GAA4802150.1"/>
    </source>
</evidence>
<comment type="caution">
    <text evidence="3">The sequence shown here is derived from an EMBL/GenBank/DDBJ whole genome shotgun (WGS) entry which is preliminary data.</text>
</comment>
<protein>
    <recommendedName>
        <fullName evidence="2">Putative auto-transporter adhesin head GIN domain-containing protein</fullName>
    </recommendedName>
</protein>
<gene>
    <name evidence="3" type="ORF">GCM10023330_05270</name>
</gene>
<reference evidence="4" key="1">
    <citation type="journal article" date="2019" name="Int. J. Syst. Evol. Microbiol.">
        <title>The Global Catalogue of Microorganisms (GCM) 10K type strain sequencing project: providing services to taxonomists for standard genome sequencing and annotation.</title>
        <authorList>
            <consortium name="The Broad Institute Genomics Platform"/>
            <consortium name="The Broad Institute Genome Sequencing Center for Infectious Disease"/>
            <person name="Wu L."/>
            <person name="Ma J."/>
        </authorList>
    </citation>
    <scope>NUCLEOTIDE SEQUENCE [LARGE SCALE GENOMIC DNA]</scope>
    <source>
        <strain evidence="4">JCM 18325</strain>
    </source>
</reference>
<proteinExistence type="predicted"/>
<sequence length="224" mass="24781">MKTLIKAFVLFITATLFAQNPIEKSIGEFTEIKVYDLIEVKMIKSYENKVIITGENKENVLVNNKNGKLKIKMSLEEIFDGNKTKVTLHYTSVDIIDVNEGAKVTSEDKIKQFEIDLKAQEGGRIEVPVDVNYINIKSVTGGVIKTSGKSKNQDVNLSTGGIYEGENLDTEKTEVSINAAGEAYVKASKLVDIKIRAGGDVFIYGNPEEVNESRVLGGRVKRMD</sequence>
<evidence type="ECO:0000256" key="1">
    <source>
        <dbReference type="SAM" id="SignalP"/>
    </source>
</evidence>
<feature type="domain" description="Putative auto-transporter adhesin head GIN" evidence="2">
    <location>
        <begin position="28"/>
        <end position="207"/>
    </location>
</feature>
<dbReference type="Gene3D" id="2.160.20.120">
    <property type="match status" value="1"/>
</dbReference>
<feature type="chain" id="PRO_5047358575" description="Putative auto-transporter adhesin head GIN domain-containing protein" evidence="1">
    <location>
        <begin position="19"/>
        <end position="224"/>
    </location>
</feature>
<organism evidence="3 4">
    <name type="scientific">Litoribaculum gwangyangense</name>
    <dbReference type="NCBI Taxonomy" id="1130722"/>
    <lineage>
        <taxon>Bacteria</taxon>
        <taxon>Pseudomonadati</taxon>
        <taxon>Bacteroidota</taxon>
        <taxon>Flavobacteriia</taxon>
        <taxon>Flavobacteriales</taxon>
        <taxon>Flavobacteriaceae</taxon>
        <taxon>Litoribaculum</taxon>
    </lineage>
</organism>
<feature type="signal peptide" evidence="1">
    <location>
        <begin position="1"/>
        <end position="18"/>
    </location>
</feature>
<keyword evidence="4" id="KW-1185">Reference proteome</keyword>
<keyword evidence="1" id="KW-0732">Signal</keyword>
<dbReference type="Proteomes" id="UP001501433">
    <property type="component" value="Unassembled WGS sequence"/>
</dbReference>
<name>A0ABP9C2R1_9FLAO</name>
<accession>A0ABP9C2R1</accession>
<dbReference type="RefSeq" id="WP_345275381.1">
    <property type="nucleotide sequence ID" value="NZ_BAABJW010000001.1"/>
</dbReference>
<evidence type="ECO:0000313" key="4">
    <source>
        <dbReference type="Proteomes" id="UP001501433"/>
    </source>
</evidence>
<dbReference type="EMBL" id="BAABJW010000001">
    <property type="protein sequence ID" value="GAA4802150.1"/>
    <property type="molecule type" value="Genomic_DNA"/>
</dbReference>
<dbReference type="InterPro" id="IPR021255">
    <property type="entry name" value="DUF2807"/>
</dbReference>